<feature type="domain" description="Protein kinase" evidence="2">
    <location>
        <begin position="34"/>
        <end position="218"/>
    </location>
</feature>
<keyword evidence="1" id="KW-0067">ATP-binding</keyword>
<keyword evidence="1" id="KW-0547">Nucleotide-binding</keyword>
<dbReference type="Gene3D" id="1.10.510.10">
    <property type="entry name" value="Transferase(Phosphotransferase) domain 1"/>
    <property type="match status" value="1"/>
</dbReference>
<dbReference type="InterPro" id="IPR017441">
    <property type="entry name" value="Protein_kinase_ATP_BS"/>
</dbReference>
<accession>A0A2L2T3Z2</accession>
<keyword evidence="4" id="KW-1185">Reference proteome</keyword>
<dbReference type="EMBL" id="LN649232">
    <property type="protein sequence ID" value="CEI41580.1"/>
    <property type="molecule type" value="Genomic_DNA"/>
</dbReference>
<evidence type="ECO:0000313" key="3">
    <source>
        <dbReference type="EMBL" id="CEI41580.1"/>
    </source>
</evidence>
<dbReference type="PROSITE" id="PS50011">
    <property type="entry name" value="PROTEIN_KINASE_DOM"/>
    <property type="match status" value="1"/>
</dbReference>
<dbReference type="GO" id="GO:0004672">
    <property type="term" value="F:protein kinase activity"/>
    <property type="evidence" value="ECO:0007669"/>
    <property type="project" value="InterPro"/>
</dbReference>
<dbReference type="InterPro" id="IPR011009">
    <property type="entry name" value="Kinase-like_dom_sf"/>
</dbReference>
<dbReference type="PROSITE" id="PS00107">
    <property type="entry name" value="PROTEIN_KINASE_ATP"/>
    <property type="match status" value="1"/>
</dbReference>
<organism evidence="3 4">
    <name type="scientific">Fusarium venenatum</name>
    <dbReference type="NCBI Taxonomy" id="56646"/>
    <lineage>
        <taxon>Eukaryota</taxon>
        <taxon>Fungi</taxon>
        <taxon>Dikarya</taxon>
        <taxon>Ascomycota</taxon>
        <taxon>Pezizomycotina</taxon>
        <taxon>Sordariomycetes</taxon>
        <taxon>Hypocreomycetidae</taxon>
        <taxon>Hypocreales</taxon>
        <taxon>Nectriaceae</taxon>
        <taxon>Fusarium</taxon>
    </lineage>
</organism>
<feature type="binding site" evidence="1">
    <location>
        <position position="70"/>
    </location>
    <ligand>
        <name>ATP</name>
        <dbReference type="ChEBI" id="CHEBI:30616"/>
    </ligand>
</feature>
<evidence type="ECO:0000259" key="2">
    <source>
        <dbReference type="PROSITE" id="PS50011"/>
    </source>
</evidence>
<evidence type="ECO:0000313" key="4">
    <source>
        <dbReference type="Proteomes" id="UP000245910"/>
    </source>
</evidence>
<protein>
    <recommendedName>
        <fullName evidence="2">Protein kinase domain-containing protein</fullName>
    </recommendedName>
</protein>
<sequence length="218" mass="24963">MHRFLKHQRPFYTIVVGDPDRAEIRNDDQRTLPWLPVKKIGQGTYGVVSKVEVTEGRLTKVRDFNQTIGKPEVIARKDFIPETAEASFQKEWQAIKSEGQLSIFSLLMPLADMDLAKYIERYPEAIVNDTIARQRIIKAAMGLTDRLDFLHSVLKMQDGEENLICYLMDPKPGNILVFNVASVIAWKLSYFGLSRVKRKAKPDISDLSRILKKRGSDQ</sequence>
<proteinExistence type="predicted"/>
<dbReference type="OrthoDB" id="5986190at2759"/>
<reference evidence="4" key="1">
    <citation type="submission" date="2014-10" db="EMBL/GenBank/DDBJ databases">
        <authorList>
            <person name="King R."/>
        </authorList>
    </citation>
    <scope>NUCLEOTIDE SEQUENCE [LARGE SCALE GENOMIC DNA]</scope>
    <source>
        <strain evidence="4">A3/5</strain>
    </source>
</reference>
<dbReference type="InterPro" id="IPR000719">
    <property type="entry name" value="Prot_kinase_dom"/>
</dbReference>
<dbReference type="SUPFAM" id="SSF56112">
    <property type="entry name" value="Protein kinase-like (PK-like)"/>
    <property type="match status" value="1"/>
</dbReference>
<dbReference type="STRING" id="56646.A0A2L2T3Z2"/>
<name>A0A2L2T3Z2_9HYPO</name>
<dbReference type="AlphaFoldDB" id="A0A2L2T3Z2"/>
<evidence type="ECO:0000256" key="1">
    <source>
        <dbReference type="PROSITE-ProRule" id="PRU10141"/>
    </source>
</evidence>
<dbReference type="GO" id="GO:0005524">
    <property type="term" value="F:ATP binding"/>
    <property type="evidence" value="ECO:0007669"/>
    <property type="project" value="UniProtKB-UniRule"/>
</dbReference>
<dbReference type="Proteomes" id="UP000245910">
    <property type="component" value="Chromosome IIII"/>
</dbReference>